<feature type="chain" id="PRO_5031038548" description="Porin domain-containing protein" evidence="1">
    <location>
        <begin position="30"/>
        <end position="428"/>
    </location>
</feature>
<name>A0A7W9WX68_9BURK</name>
<evidence type="ECO:0008006" key="4">
    <source>
        <dbReference type="Google" id="ProtNLM"/>
    </source>
</evidence>
<protein>
    <recommendedName>
        <fullName evidence="4">Porin domain-containing protein</fullName>
    </recommendedName>
</protein>
<sequence length="428" mass="45337">MLSHYFPGTLLPAAFATCVLACTPLYAQAQTQAQAADPAPDTAAGPTWKLSGFGTLGVVHSNNREADFSSSILRASGAGVSGSWSPDVDSRLAAQLDVSQGAWSGVLQVISEQRLNGSYHPRVEWANIKYQMTPDLAVRVGRIALPVFLGAESRKVGYTIPWVRTPVEVYGALPISSSDGVDATWRWNAGAVRHATQVFSGSTDQDLGFGLQIDAENILGLSHSIDYGPLTVRLSAARARLNTDIAADLFAGLRMFGPQGQMLAERYAIVNKRVSMISAGASYDPGAWFVTAETGRTRTDSLLGGGTSVYVGAGWRQGAFTPYVGYAQIRADVATSDPGLSLQGLPPPVAAGAAQINGALNTLLATIPIQTTWSTGVRWDVATNVALKLQFESVRPRGGSRGTLINSTPAFRSDRTTNVTSIALDFVF</sequence>
<feature type="signal peptide" evidence="1">
    <location>
        <begin position="1"/>
        <end position="29"/>
    </location>
</feature>
<evidence type="ECO:0000256" key="1">
    <source>
        <dbReference type="SAM" id="SignalP"/>
    </source>
</evidence>
<comment type="caution">
    <text evidence="2">The sequence shown here is derived from an EMBL/GenBank/DDBJ whole genome shotgun (WGS) entry which is preliminary data.</text>
</comment>
<accession>A0A7W9WX68</accession>
<keyword evidence="3" id="KW-1185">Reference proteome</keyword>
<dbReference type="InterPro" id="IPR023614">
    <property type="entry name" value="Porin_dom_sf"/>
</dbReference>
<dbReference type="Proteomes" id="UP000540787">
    <property type="component" value="Unassembled WGS sequence"/>
</dbReference>
<dbReference type="Gene3D" id="2.40.160.10">
    <property type="entry name" value="Porin"/>
    <property type="match status" value="1"/>
</dbReference>
<dbReference type="EMBL" id="JACHBX010000001">
    <property type="protein sequence ID" value="MBB6132483.1"/>
    <property type="molecule type" value="Genomic_DNA"/>
</dbReference>
<dbReference type="SUPFAM" id="SSF56935">
    <property type="entry name" value="Porins"/>
    <property type="match status" value="1"/>
</dbReference>
<evidence type="ECO:0000313" key="3">
    <source>
        <dbReference type="Proteomes" id="UP000540787"/>
    </source>
</evidence>
<gene>
    <name evidence="2" type="ORF">HD842_000594</name>
</gene>
<proteinExistence type="predicted"/>
<dbReference type="AlphaFoldDB" id="A0A7W9WX68"/>
<reference evidence="2 3" key="1">
    <citation type="submission" date="2020-08" db="EMBL/GenBank/DDBJ databases">
        <title>The Agave Microbiome: Exploring the role of microbial communities in plant adaptations to desert environments.</title>
        <authorList>
            <person name="Partida-Martinez L.P."/>
        </authorList>
    </citation>
    <scope>NUCLEOTIDE SEQUENCE [LARGE SCALE GENOMIC DNA]</scope>
    <source>
        <strain evidence="2 3">AT3.2</strain>
    </source>
</reference>
<evidence type="ECO:0000313" key="2">
    <source>
        <dbReference type="EMBL" id="MBB6132483.1"/>
    </source>
</evidence>
<keyword evidence="1" id="KW-0732">Signal</keyword>
<organism evidence="2 3">
    <name type="scientific">Massilia aurea</name>
    <dbReference type="NCBI Taxonomy" id="373040"/>
    <lineage>
        <taxon>Bacteria</taxon>
        <taxon>Pseudomonadati</taxon>
        <taxon>Pseudomonadota</taxon>
        <taxon>Betaproteobacteria</taxon>
        <taxon>Burkholderiales</taxon>
        <taxon>Oxalobacteraceae</taxon>
        <taxon>Telluria group</taxon>
        <taxon>Massilia</taxon>
    </lineage>
</organism>
<dbReference type="RefSeq" id="WP_183550761.1">
    <property type="nucleotide sequence ID" value="NZ_JACHBX010000001.1"/>
</dbReference>